<dbReference type="PRINTS" id="PR00080">
    <property type="entry name" value="SDRFAMILY"/>
</dbReference>
<comment type="caution">
    <text evidence="3">The sequence shown here is derived from an EMBL/GenBank/DDBJ whole genome shotgun (WGS) entry which is preliminary data.</text>
</comment>
<dbReference type="GO" id="GO:0005975">
    <property type="term" value="P:carbohydrate metabolic process"/>
    <property type="evidence" value="ECO:0007669"/>
    <property type="project" value="UniProtKB-ARBA"/>
</dbReference>
<dbReference type="GO" id="GO:0016616">
    <property type="term" value="F:oxidoreductase activity, acting on the CH-OH group of donors, NAD or NADP as acceptor"/>
    <property type="evidence" value="ECO:0007669"/>
    <property type="project" value="TreeGrafter"/>
</dbReference>
<proteinExistence type="inferred from homology"/>
<gene>
    <name evidence="3" type="ORF">ENK44_06525</name>
</gene>
<protein>
    <submittedName>
        <fullName evidence="3">SDR family oxidoreductase</fullName>
    </submittedName>
</protein>
<dbReference type="SUPFAM" id="SSF51735">
    <property type="entry name" value="NAD(P)-binding Rossmann-fold domains"/>
    <property type="match status" value="1"/>
</dbReference>
<dbReference type="PROSITE" id="PS00061">
    <property type="entry name" value="ADH_SHORT"/>
    <property type="match status" value="1"/>
</dbReference>
<name>A0A7V4TZS1_CALAY</name>
<dbReference type="InterPro" id="IPR002347">
    <property type="entry name" value="SDR_fam"/>
</dbReference>
<dbReference type="Proteomes" id="UP000885779">
    <property type="component" value="Unassembled WGS sequence"/>
</dbReference>
<organism evidence="3">
    <name type="scientific">Caldithrix abyssi</name>
    <dbReference type="NCBI Taxonomy" id="187145"/>
    <lineage>
        <taxon>Bacteria</taxon>
        <taxon>Pseudomonadati</taxon>
        <taxon>Calditrichota</taxon>
        <taxon>Calditrichia</taxon>
        <taxon>Calditrichales</taxon>
        <taxon>Calditrichaceae</taxon>
        <taxon>Caldithrix</taxon>
    </lineage>
</organism>
<dbReference type="PANTHER" id="PTHR42760:SF115">
    <property type="entry name" value="3-OXOACYL-[ACYL-CARRIER-PROTEIN] REDUCTASE FABG"/>
    <property type="match status" value="1"/>
</dbReference>
<dbReference type="Gene3D" id="3.40.50.720">
    <property type="entry name" value="NAD(P)-binding Rossmann-like Domain"/>
    <property type="match status" value="1"/>
</dbReference>
<comment type="similarity">
    <text evidence="1">Belongs to the short-chain dehydrogenases/reductases (SDR) family.</text>
</comment>
<evidence type="ECO:0000256" key="2">
    <source>
        <dbReference type="ARBA" id="ARBA00023002"/>
    </source>
</evidence>
<dbReference type="Pfam" id="PF13561">
    <property type="entry name" value="adh_short_C2"/>
    <property type="match status" value="1"/>
</dbReference>
<dbReference type="FunFam" id="3.40.50.720:FF:000240">
    <property type="entry name" value="SDR family oxidoreductase"/>
    <property type="match status" value="1"/>
</dbReference>
<keyword evidence="2" id="KW-0560">Oxidoreductase</keyword>
<dbReference type="EMBL" id="DRQG01000062">
    <property type="protein sequence ID" value="HGY55334.1"/>
    <property type="molecule type" value="Genomic_DNA"/>
</dbReference>
<reference evidence="3" key="1">
    <citation type="journal article" date="2020" name="mSystems">
        <title>Genome- and Community-Level Interaction Insights into Carbon Utilization and Element Cycling Functions of Hydrothermarchaeota in Hydrothermal Sediment.</title>
        <authorList>
            <person name="Zhou Z."/>
            <person name="Liu Y."/>
            <person name="Xu W."/>
            <person name="Pan J."/>
            <person name="Luo Z.H."/>
            <person name="Li M."/>
        </authorList>
    </citation>
    <scope>NUCLEOTIDE SEQUENCE [LARGE SCALE GENOMIC DNA]</scope>
    <source>
        <strain evidence="3">HyVt-577</strain>
    </source>
</reference>
<evidence type="ECO:0000256" key="1">
    <source>
        <dbReference type="ARBA" id="ARBA00006484"/>
    </source>
</evidence>
<dbReference type="InterPro" id="IPR020904">
    <property type="entry name" value="Sc_DH/Rdtase_CS"/>
</dbReference>
<accession>A0A7V4TZS1</accession>
<dbReference type="PRINTS" id="PR00081">
    <property type="entry name" value="GDHRDH"/>
</dbReference>
<dbReference type="InterPro" id="IPR036291">
    <property type="entry name" value="NAD(P)-bd_dom_sf"/>
</dbReference>
<sequence>MSFVEDLFSLEGKVAVIIGGGGVLAGTMSVGLAKAGASVAVLDLNLENAQKVAEQTEKHGVKAIAVKADVTSKEDIENACEQVTAQLGTTDILINAPGINSATPFFEISVDEWDKIMNVNLRSMFLACQIFGKKMIESGKGGSIINISSASSGPPLSKVFTYSVSKAGVNNLTQNLAREWAPHKVRVNALAPGFFPAEQNRKVLTEERVADIMRHTPMQRFGDPEELVGAVVWLASEKASSFATGSVVRVDGGFTAMTI</sequence>
<dbReference type="PANTHER" id="PTHR42760">
    <property type="entry name" value="SHORT-CHAIN DEHYDROGENASES/REDUCTASES FAMILY MEMBER"/>
    <property type="match status" value="1"/>
</dbReference>
<evidence type="ECO:0000313" key="3">
    <source>
        <dbReference type="EMBL" id="HGY55334.1"/>
    </source>
</evidence>
<dbReference type="AlphaFoldDB" id="A0A7V4TZS1"/>